<keyword evidence="4" id="KW-1185">Reference proteome</keyword>
<keyword evidence="1" id="KW-0732">Signal</keyword>
<dbReference type="AlphaFoldDB" id="A0A2W5YIX2"/>
<dbReference type="PANTHER" id="PTHR30290">
    <property type="entry name" value="PERIPLASMIC BINDING COMPONENT OF ABC TRANSPORTER"/>
    <property type="match status" value="1"/>
</dbReference>
<dbReference type="Pfam" id="PF00496">
    <property type="entry name" value="SBP_bac_5"/>
    <property type="match status" value="1"/>
</dbReference>
<dbReference type="InterPro" id="IPR030678">
    <property type="entry name" value="Peptide/Ni-bd"/>
</dbReference>
<gene>
    <name evidence="3" type="ORF">DNL40_01370</name>
</gene>
<dbReference type="Gene3D" id="3.40.190.10">
    <property type="entry name" value="Periplasmic binding protein-like II"/>
    <property type="match status" value="1"/>
</dbReference>
<dbReference type="GO" id="GO:1904680">
    <property type="term" value="F:peptide transmembrane transporter activity"/>
    <property type="evidence" value="ECO:0007669"/>
    <property type="project" value="TreeGrafter"/>
</dbReference>
<evidence type="ECO:0000313" key="4">
    <source>
        <dbReference type="Proteomes" id="UP000248783"/>
    </source>
</evidence>
<reference evidence="3 4" key="1">
    <citation type="submission" date="2018-06" db="EMBL/GenBank/DDBJ databases">
        <title>Whole genome sequencing of a novel hydrocarbon degrading bacterial strain, PW21 isolated from oil contaminated produced water sample.</title>
        <authorList>
            <person name="Nagkirti P."/>
            <person name="Shaikh A."/>
            <person name="Gowdaman V."/>
            <person name="Engineer A.E."/>
            <person name="Dagar S."/>
            <person name="Dhakephalkar P.K."/>
        </authorList>
    </citation>
    <scope>NUCLEOTIDE SEQUENCE [LARGE SCALE GENOMIC DNA]</scope>
    <source>
        <strain evidence="3 4">PW21</strain>
    </source>
</reference>
<dbReference type="Proteomes" id="UP000248783">
    <property type="component" value="Unassembled WGS sequence"/>
</dbReference>
<dbReference type="RefSeq" id="WP_111249435.1">
    <property type="nucleotide sequence ID" value="NZ_QKWH01000001.1"/>
</dbReference>
<feature type="chain" id="PRO_5038632348" evidence="1">
    <location>
        <begin position="22"/>
        <end position="542"/>
    </location>
</feature>
<name>A0A2W5YIX2_9MICO</name>
<proteinExistence type="predicted"/>
<evidence type="ECO:0000256" key="1">
    <source>
        <dbReference type="SAM" id="SignalP"/>
    </source>
</evidence>
<protein>
    <submittedName>
        <fullName evidence="3">ABC transporter substrate-binding protein</fullName>
    </submittedName>
</protein>
<dbReference type="SUPFAM" id="SSF53850">
    <property type="entry name" value="Periplasmic binding protein-like II"/>
    <property type="match status" value="1"/>
</dbReference>
<dbReference type="PANTHER" id="PTHR30290:SF83">
    <property type="entry name" value="ABC TRANSPORTER SUBSTRATE-BINDING PROTEIN"/>
    <property type="match status" value="1"/>
</dbReference>
<organism evidence="3 4">
    <name type="scientific">Xylanimonas oleitrophica</name>
    <dbReference type="NCBI Taxonomy" id="2607479"/>
    <lineage>
        <taxon>Bacteria</taxon>
        <taxon>Bacillati</taxon>
        <taxon>Actinomycetota</taxon>
        <taxon>Actinomycetes</taxon>
        <taxon>Micrococcales</taxon>
        <taxon>Promicromonosporaceae</taxon>
        <taxon>Xylanimonas</taxon>
    </lineage>
</organism>
<feature type="domain" description="Solute-binding protein family 5" evidence="2">
    <location>
        <begin position="86"/>
        <end position="462"/>
    </location>
</feature>
<dbReference type="GO" id="GO:0015833">
    <property type="term" value="P:peptide transport"/>
    <property type="evidence" value="ECO:0007669"/>
    <property type="project" value="TreeGrafter"/>
</dbReference>
<evidence type="ECO:0000313" key="3">
    <source>
        <dbReference type="EMBL" id="PZR55071.1"/>
    </source>
</evidence>
<dbReference type="GO" id="GO:0042597">
    <property type="term" value="C:periplasmic space"/>
    <property type="evidence" value="ECO:0007669"/>
    <property type="project" value="UniProtKB-ARBA"/>
</dbReference>
<dbReference type="InterPro" id="IPR039424">
    <property type="entry name" value="SBP_5"/>
</dbReference>
<dbReference type="CDD" id="cd00995">
    <property type="entry name" value="PBP2_NikA_DppA_OppA_like"/>
    <property type="match status" value="1"/>
</dbReference>
<dbReference type="PIRSF" id="PIRSF002741">
    <property type="entry name" value="MppA"/>
    <property type="match status" value="1"/>
</dbReference>
<sequence>MKLRRYAGVTAMTVAGALALAACSGGSTGGDDGASGAGTAFVTVSGTEPQNPLVPTNTNEVGGGLVVTQIFSGLVYYGADGSHHNEIAESIESDDDQTWTITIADGWKFSDGSPVTANSFVDAWNYGILRQNAQTQSYFYSYIEGTDDDGLADGPASGLNVVDDHTFTVTLKSPDAEFPLRLGYSAYYPLPEAFFEDPDTLGEQPVSNGPYVVEEWNHNRQISLRPNPEYPADGPRAAQNDGVDYVIYDNEDTAYLDLQAGNLDIIQNVPASAMGTFEDDLGDRAVSIPAAIIQTMTVPEYLPEFQGDAGIKRRQAISHAIDREQITETIFNGSRIPAHDFTSPVVPGYSEKIPGSEVLDYDATRAKQLWDEAEAESPVGADYTLQIASNADSDHQTWVDAVCNNIRQVLEIGCEFYPYPTFAEFLNARTGQAVPGVFRAGWQADYPSMSNFLGPIYRTGAGSNHGFWSNPEFDQLLTEGGAAATPEESQEIYQRAQEILFAQLPGIPLWYNSTTAGYGEAVENVQFGWDSAPILYEVTKQG</sequence>
<dbReference type="PROSITE" id="PS51257">
    <property type="entry name" value="PROKAR_LIPOPROTEIN"/>
    <property type="match status" value="1"/>
</dbReference>
<dbReference type="GO" id="GO:0043190">
    <property type="term" value="C:ATP-binding cassette (ABC) transporter complex"/>
    <property type="evidence" value="ECO:0007669"/>
    <property type="project" value="InterPro"/>
</dbReference>
<dbReference type="InterPro" id="IPR000914">
    <property type="entry name" value="SBP_5_dom"/>
</dbReference>
<dbReference type="Gene3D" id="3.90.76.10">
    <property type="entry name" value="Dipeptide-binding Protein, Domain 1"/>
    <property type="match status" value="1"/>
</dbReference>
<comment type="caution">
    <text evidence="3">The sequence shown here is derived from an EMBL/GenBank/DDBJ whole genome shotgun (WGS) entry which is preliminary data.</text>
</comment>
<evidence type="ECO:0000259" key="2">
    <source>
        <dbReference type="Pfam" id="PF00496"/>
    </source>
</evidence>
<dbReference type="Gene3D" id="3.10.105.10">
    <property type="entry name" value="Dipeptide-binding Protein, Domain 3"/>
    <property type="match status" value="1"/>
</dbReference>
<accession>A0A2W5YIX2</accession>
<feature type="signal peptide" evidence="1">
    <location>
        <begin position="1"/>
        <end position="21"/>
    </location>
</feature>
<dbReference type="EMBL" id="QKWH01000001">
    <property type="protein sequence ID" value="PZR55071.1"/>
    <property type="molecule type" value="Genomic_DNA"/>
</dbReference>